<dbReference type="EMBL" id="WLCG01000009">
    <property type="protein sequence ID" value="MTB64732.1"/>
    <property type="molecule type" value="Genomic_DNA"/>
</dbReference>
<dbReference type="Proteomes" id="UP000435423">
    <property type="component" value="Unassembled WGS sequence"/>
</dbReference>
<dbReference type="PANTHER" id="PTHR39430:SF1">
    <property type="entry name" value="PROTEASE"/>
    <property type="match status" value="1"/>
</dbReference>
<feature type="transmembrane region" description="Helical" evidence="2">
    <location>
        <begin position="236"/>
        <end position="260"/>
    </location>
</feature>
<dbReference type="RefSeq" id="WP_154608932.1">
    <property type="nucleotide sequence ID" value="NZ_CP072115.1"/>
</dbReference>
<dbReference type="GO" id="GO:0080120">
    <property type="term" value="P:CAAX-box protein maturation"/>
    <property type="evidence" value="ECO:0007669"/>
    <property type="project" value="UniProtKB-ARBA"/>
</dbReference>
<dbReference type="Pfam" id="PF02517">
    <property type="entry name" value="Rce1-like"/>
    <property type="match status" value="1"/>
</dbReference>
<keyword evidence="5" id="KW-0482">Metalloprotease</keyword>
<comment type="similarity">
    <text evidence="1">Belongs to the UPF0177 family.</text>
</comment>
<dbReference type="EMBL" id="WUBJ01000008">
    <property type="protein sequence ID" value="MWV56765.1"/>
    <property type="molecule type" value="Genomic_DNA"/>
</dbReference>
<gene>
    <name evidence="4" type="ORF">GGG87_06965</name>
    <name evidence="5" type="ORF">GGH11_07235</name>
</gene>
<sequence>MEKNRMLQAVAIQPTKILNWLYALFIPFFMQFILFVGSFVGFIILGILFGISEALLLVSPSEGIFGVVDPIFIQLLVFAFPSALIMLWVRFGEKRPISGLGLYQKGAVKELAKGLGVGIFLISVVVFLQYITGSIHLTGIHISVATVLNFLLIFPCWFIQSGTEELSTRGWVFPVVSRKTNLPIGLATSSILFALLHLGNPSVNGIALVNIALFGLFACLYVLKTDNIWGVSAIHAAWNCFQGTVFGVNVSGITISYSLMRFEPTTAPVYLSGGDFGAEGSIIASIVLAIGCLYLTWDLYRSKKEA</sequence>
<evidence type="ECO:0000256" key="2">
    <source>
        <dbReference type="SAM" id="Phobius"/>
    </source>
</evidence>
<dbReference type="GO" id="GO:0004175">
    <property type="term" value="F:endopeptidase activity"/>
    <property type="evidence" value="ECO:0007669"/>
    <property type="project" value="UniProtKB-ARBA"/>
</dbReference>
<feature type="transmembrane region" description="Helical" evidence="2">
    <location>
        <begin position="111"/>
        <end position="131"/>
    </location>
</feature>
<evidence type="ECO:0000313" key="4">
    <source>
        <dbReference type="EMBL" id="MTB64732.1"/>
    </source>
</evidence>
<reference evidence="4 6" key="2">
    <citation type="submission" date="2019-11" db="EMBL/GenBank/DDBJ databases">
        <title>Streptococcis sp. isolated from the respiratory tract of Marmot.</title>
        <authorList>
            <person name="Zhang G."/>
        </authorList>
    </citation>
    <scope>NUCLEOTIDE SEQUENCE [LARGE SCALE GENOMIC DNA]</scope>
    <source>
        <strain evidence="4">Zg-86</strain>
        <strain evidence="6">zg-86</strain>
    </source>
</reference>
<organism evidence="5 7">
    <name type="scientific">Streptococcus zhangguiae</name>
    <dbReference type="NCBI Taxonomy" id="2664091"/>
    <lineage>
        <taxon>Bacteria</taxon>
        <taxon>Bacillati</taxon>
        <taxon>Bacillota</taxon>
        <taxon>Bacilli</taxon>
        <taxon>Lactobacillales</taxon>
        <taxon>Streptococcaceae</taxon>
        <taxon>Streptococcus</taxon>
    </lineage>
</organism>
<evidence type="ECO:0000259" key="3">
    <source>
        <dbReference type="Pfam" id="PF02517"/>
    </source>
</evidence>
<dbReference type="PANTHER" id="PTHR39430">
    <property type="entry name" value="MEMBRANE-ASSOCIATED PROTEASE-RELATED"/>
    <property type="match status" value="1"/>
</dbReference>
<keyword evidence="2" id="KW-0812">Transmembrane</keyword>
<keyword evidence="5" id="KW-0645">Protease</keyword>
<feature type="transmembrane region" description="Helical" evidence="2">
    <location>
        <begin position="280"/>
        <end position="300"/>
    </location>
</feature>
<protein>
    <submittedName>
        <fullName evidence="5">CPBP family intramembrane metalloprotease</fullName>
    </submittedName>
</protein>
<dbReference type="Proteomes" id="UP000435060">
    <property type="component" value="Unassembled WGS sequence"/>
</dbReference>
<feature type="domain" description="CAAX prenyl protease 2/Lysostaphin resistance protein A-like" evidence="3">
    <location>
        <begin position="149"/>
        <end position="241"/>
    </location>
</feature>
<keyword evidence="2" id="KW-1133">Transmembrane helix</keyword>
<reference evidence="5 7" key="1">
    <citation type="submission" date="2019-10" db="EMBL/GenBank/DDBJ databases">
        <title>Streptococcis sp, isolated from the respiratory tract of Marmot.</title>
        <authorList>
            <person name="Zhang G."/>
        </authorList>
    </citation>
    <scope>NUCLEOTIDE SEQUENCE [LARGE SCALE GENOMIC DNA]</scope>
    <source>
        <strain evidence="7">zg-70</strain>
        <strain evidence="5">Zg-70</strain>
    </source>
</reference>
<feature type="transmembrane region" description="Helical" evidence="2">
    <location>
        <begin position="180"/>
        <end position="199"/>
    </location>
</feature>
<evidence type="ECO:0000313" key="6">
    <source>
        <dbReference type="Proteomes" id="UP000435060"/>
    </source>
</evidence>
<feature type="transmembrane region" description="Helical" evidence="2">
    <location>
        <begin position="137"/>
        <end position="159"/>
    </location>
</feature>
<evidence type="ECO:0000256" key="1">
    <source>
        <dbReference type="ARBA" id="ARBA00009067"/>
    </source>
</evidence>
<name>A0A6I4RRK2_9STRE</name>
<evidence type="ECO:0000313" key="5">
    <source>
        <dbReference type="EMBL" id="MWV56765.1"/>
    </source>
</evidence>
<feature type="transmembrane region" description="Helical" evidence="2">
    <location>
        <begin position="21"/>
        <end position="51"/>
    </location>
</feature>
<accession>A0A6I4RRK2</accession>
<keyword evidence="6" id="KW-1185">Reference proteome</keyword>
<evidence type="ECO:0000313" key="7">
    <source>
        <dbReference type="Proteomes" id="UP000435423"/>
    </source>
</evidence>
<dbReference type="AlphaFoldDB" id="A0A6I4RRK2"/>
<dbReference type="GO" id="GO:0008237">
    <property type="term" value="F:metallopeptidase activity"/>
    <property type="evidence" value="ECO:0007669"/>
    <property type="project" value="UniProtKB-KW"/>
</dbReference>
<feature type="transmembrane region" description="Helical" evidence="2">
    <location>
        <begin position="71"/>
        <end position="91"/>
    </location>
</feature>
<proteinExistence type="inferred from homology"/>
<keyword evidence="2" id="KW-0472">Membrane</keyword>
<keyword evidence="5" id="KW-0378">Hydrolase</keyword>
<feature type="transmembrane region" description="Helical" evidence="2">
    <location>
        <begin position="205"/>
        <end position="224"/>
    </location>
</feature>
<dbReference type="InterPro" id="IPR003675">
    <property type="entry name" value="Rce1/LyrA-like_dom"/>
</dbReference>
<comment type="caution">
    <text evidence="5">The sequence shown here is derived from an EMBL/GenBank/DDBJ whole genome shotgun (WGS) entry which is preliminary data.</text>
</comment>